<feature type="domain" description="Subtilisin-like protease fibronectin type-III" evidence="17">
    <location>
        <begin position="666"/>
        <end position="766"/>
    </location>
</feature>
<dbReference type="InterPro" id="IPR046450">
    <property type="entry name" value="PA_dom_sf"/>
</dbReference>
<evidence type="ECO:0000256" key="7">
    <source>
        <dbReference type="ARBA" id="ARBA00022825"/>
    </source>
</evidence>
<keyword evidence="3" id="KW-0964">Secreted</keyword>
<evidence type="ECO:0000259" key="17">
    <source>
        <dbReference type="Pfam" id="PF17766"/>
    </source>
</evidence>
<dbReference type="CDD" id="cd02120">
    <property type="entry name" value="PA_subtilisin_like"/>
    <property type="match status" value="1"/>
</dbReference>
<feature type="active site" description="Charge relay system" evidence="10 11">
    <location>
        <position position="146"/>
    </location>
</feature>
<keyword evidence="7 11" id="KW-0720">Serine protease</keyword>
<dbReference type="Gene3D" id="2.60.40.2310">
    <property type="match status" value="1"/>
</dbReference>
<dbReference type="FunFam" id="3.40.50.200:FF:000006">
    <property type="entry name" value="Subtilisin-like protease SBT1.5"/>
    <property type="match status" value="1"/>
</dbReference>
<dbReference type="PRINTS" id="PR00723">
    <property type="entry name" value="SUBTILISIN"/>
</dbReference>
<evidence type="ECO:0000259" key="15">
    <source>
        <dbReference type="Pfam" id="PF02225"/>
    </source>
</evidence>
<dbReference type="Gene3D" id="3.50.30.30">
    <property type="match status" value="1"/>
</dbReference>
<dbReference type="FunFam" id="3.30.70.80:FF:000003">
    <property type="entry name" value="Subtilisin-like protease SBT1.9"/>
    <property type="match status" value="1"/>
</dbReference>
<dbReference type="FunFam" id="2.60.40.2310:FF:000001">
    <property type="entry name" value="Subtilisin-like protease SBT1.5"/>
    <property type="match status" value="1"/>
</dbReference>
<evidence type="ECO:0000256" key="11">
    <source>
        <dbReference type="PROSITE-ProRule" id="PRU01240"/>
    </source>
</evidence>
<dbReference type="SUPFAM" id="SSF52025">
    <property type="entry name" value="PA domain"/>
    <property type="match status" value="1"/>
</dbReference>
<feature type="compositionally biased region" description="Basic and acidic residues" evidence="12">
    <location>
        <begin position="209"/>
        <end position="221"/>
    </location>
</feature>
<dbReference type="InterPro" id="IPR036852">
    <property type="entry name" value="Peptidase_S8/S53_dom_sf"/>
</dbReference>
<evidence type="ECO:0000256" key="5">
    <source>
        <dbReference type="ARBA" id="ARBA00022729"/>
    </source>
</evidence>
<dbReference type="InterPro" id="IPR034197">
    <property type="entry name" value="Peptidases_S8_3"/>
</dbReference>
<evidence type="ECO:0000256" key="2">
    <source>
        <dbReference type="ARBA" id="ARBA00011073"/>
    </source>
</evidence>
<dbReference type="Pfam" id="PF02225">
    <property type="entry name" value="PA"/>
    <property type="match status" value="1"/>
</dbReference>
<evidence type="ECO:0000256" key="6">
    <source>
        <dbReference type="ARBA" id="ARBA00022801"/>
    </source>
</evidence>
<dbReference type="EMBL" id="LFYR01001622">
    <property type="protein sequence ID" value="KMZ60469.1"/>
    <property type="molecule type" value="Genomic_DNA"/>
</dbReference>
<dbReference type="PROSITE" id="PS51892">
    <property type="entry name" value="SUBTILASE"/>
    <property type="match status" value="1"/>
</dbReference>
<evidence type="ECO:0000256" key="9">
    <source>
        <dbReference type="ARBA" id="ARBA00023180"/>
    </source>
</evidence>
<dbReference type="FunFam" id="3.50.30.30:FF:000005">
    <property type="entry name" value="subtilisin-like protease SBT1.5"/>
    <property type="match status" value="1"/>
</dbReference>
<dbReference type="InterPro" id="IPR023828">
    <property type="entry name" value="Peptidase_S8_Ser-AS"/>
</dbReference>
<dbReference type="AlphaFoldDB" id="A0A0K9NUK6"/>
<feature type="domain" description="Inhibitor I9" evidence="16">
    <location>
        <begin position="35"/>
        <end position="114"/>
    </location>
</feature>
<comment type="caution">
    <text evidence="18">The sequence shown here is derived from an EMBL/GenBank/DDBJ whole genome shotgun (WGS) entry which is preliminary data.</text>
</comment>
<evidence type="ECO:0000256" key="12">
    <source>
        <dbReference type="SAM" id="MobiDB-lite"/>
    </source>
</evidence>
<dbReference type="PANTHER" id="PTHR10795">
    <property type="entry name" value="PROPROTEIN CONVERTASE SUBTILISIN/KEXIN"/>
    <property type="match status" value="1"/>
</dbReference>
<keyword evidence="5 13" id="KW-0732">Signal</keyword>
<feature type="active site" description="Charge relay system" evidence="10 11">
    <location>
        <position position="220"/>
    </location>
</feature>
<dbReference type="Gene3D" id="3.30.70.80">
    <property type="entry name" value="Peptidase S8 propeptide/proteinase inhibitor I9"/>
    <property type="match status" value="1"/>
</dbReference>
<feature type="domain" description="PA" evidence="15">
    <location>
        <begin position="379"/>
        <end position="463"/>
    </location>
</feature>
<keyword evidence="19" id="KW-1185">Reference proteome</keyword>
<organism evidence="18 19">
    <name type="scientific">Zostera marina</name>
    <name type="common">Eelgrass</name>
    <dbReference type="NCBI Taxonomy" id="29655"/>
    <lineage>
        <taxon>Eukaryota</taxon>
        <taxon>Viridiplantae</taxon>
        <taxon>Streptophyta</taxon>
        <taxon>Embryophyta</taxon>
        <taxon>Tracheophyta</taxon>
        <taxon>Spermatophyta</taxon>
        <taxon>Magnoliopsida</taxon>
        <taxon>Liliopsida</taxon>
        <taxon>Zosteraceae</taxon>
        <taxon>Zostera</taxon>
    </lineage>
</organism>
<dbReference type="Pfam" id="PF05922">
    <property type="entry name" value="Inhibitor_I9"/>
    <property type="match status" value="1"/>
</dbReference>
<dbReference type="InterPro" id="IPR010259">
    <property type="entry name" value="S8pro/Inhibitor_I9"/>
</dbReference>
<keyword evidence="4 11" id="KW-0645">Protease</keyword>
<evidence type="ECO:0000259" key="16">
    <source>
        <dbReference type="Pfam" id="PF05922"/>
    </source>
</evidence>
<dbReference type="InterPro" id="IPR037045">
    <property type="entry name" value="S8pro/Inhibitor_I9_sf"/>
</dbReference>
<evidence type="ECO:0000313" key="18">
    <source>
        <dbReference type="EMBL" id="KMZ60469.1"/>
    </source>
</evidence>
<comment type="similarity">
    <text evidence="2 11">Belongs to the peptidase S8 family.</text>
</comment>
<evidence type="ECO:0000313" key="19">
    <source>
        <dbReference type="Proteomes" id="UP000036987"/>
    </source>
</evidence>
<dbReference type="InterPro" id="IPR041469">
    <property type="entry name" value="Subtilisin-like_FN3"/>
</dbReference>
<feature type="chain" id="PRO_5005527227" evidence="13">
    <location>
        <begin position="21"/>
        <end position="777"/>
    </location>
</feature>
<sequence>MKSVFASILFLASILPSILSSTFDIQEHHHQTPTTYIVHVSSSEKPPIFHTHHNWYSSTLKSLPHSHLHRPNILYIYSRAASGFSARLTPIQADALSQVPAVLSVLPERIHHVHTTHTPTFLGLSDDTGIWPNSDYAEDVVVGVLDTGIWPESKSFSDEGFSPVPSFWKGECETGKDFNASSCNRKLIGATFFCKGYEAAIGRAINETEESRSPRDTEGHGSHTASTAAGVQVDDAEMFGYAAGRARGMAIRARLAAYKICWALGCMDSDILAAMDKAVSDGVHVISLSVGTSGYAPKYYHDSIAIGGFGAMKNGVLLSASAGNSGSGPYTAVNIAPWILTVGASTVDREFLADAVLGDGSVYTGASLYSGKTFNSTFLPLVYAGDCGSELCIIGELDSSKVSGKIVLCDRGISARVEKGSAVKLAGGAGMILANDKTSGEELVADSHLVPATMVGSIEGDKIRNYIKSDPNPTATINFQGTVIGPIPSAPKVAAFSSRGPNYQTPEIIKPDIIAPGVNILAAWTGASSPTDLSVDTRRVEYNIISGTSMSCPHASGLAALLRKAYPNWTPSAVKSALMTTAYNSDNSNNTIGDLATGDSSNPFGFGSGHVNPNQALNPGLIYDIKPDDYIAFLCSIGYSEKEITVVVNDPSKVDCSSKTLSSPGDLNYPSFAVVFNSVGESVTYSRIVENVGKSDAVYHVEISAPNGIEIVVNPSKLVFSKTSPTLSYTVSFSLKTEAAFTDSHAFGSISWKDCRPKHVVRSPVAFTLQSDSVASI</sequence>
<keyword evidence="9" id="KW-0325">Glycoprotein</keyword>
<comment type="subcellular location">
    <subcellularLocation>
        <location evidence="1">Secreted</location>
    </subcellularLocation>
</comment>
<dbReference type="Pfam" id="PF00082">
    <property type="entry name" value="Peptidase_S8"/>
    <property type="match status" value="1"/>
</dbReference>
<dbReference type="Gene3D" id="3.40.50.200">
    <property type="entry name" value="Peptidase S8/S53 domain"/>
    <property type="match status" value="1"/>
</dbReference>
<feature type="signal peptide" evidence="13">
    <location>
        <begin position="1"/>
        <end position="20"/>
    </location>
</feature>
<feature type="domain" description="Peptidase S8/S53" evidence="14">
    <location>
        <begin position="139"/>
        <end position="607"/>
    </location>
</feature>
<dbReference type="InterPro" id="IPR003137">
    <property type="entry name" value="PA_domain"/>
</dbReference>
<dbReference type="InterPro" id="IPR000209">
    <property type="entry name" value="Peptidase_S8/S53_dom"/>
</dbReference>
<evidence type="ECO:0000256" key="10">
    <source>
        <dbReference type="PIRSR" id="PIRSR615500-1"/>
    </source>
</evidence>
<dbReference type="GO" id="GO:0004252">
    <property type="term" value="F:serine-type endopeptidase activity"/>
    <property type="evidence" value="ECO:0000318"/>
    <property type="project" value="GO_Central"/>
</dbReference>
<dbReference type="Pfam" id="PF17766">
    <property type="entry name" value="fn3_6"/>
    <property type="match status" value="1"/>
</dbReference>
<name>A0A0K9NUK6_ZOSMR</name>
<feature type="region of interest" description="Disordered" evidence="12">
    <location>
        <begin position="205"/>
        <end position="227"/>
    </location>
</feature>
<dbReference type="GO" id="GO:0005576">
    <property type="term" value="C:extracellular region"/>
    <property type="evidence" value="ECO:0000318"/>
    <property type="project" value="GO_Central"/>
</dbReference>
<dbReference type="STRING" id="29655.A0A0K9NUK6"/>
<evidence type="ECO:0000256" key="3">
    <source>
        <dbReference type="ARBA" id="ARBA00022525"/>
    </source>
</evidence>
<keyword evidence="6 11" id="KW-0378">Hydrolase</keyword>
<accession>A0A0K9NUK6</accession>
<gene>
    <name evidence="18" type="ORF">ZOSMA_59G00290</name>
</gene>
<evidence type="ECO:0000256" key="4">
    <source>
        <dbReference type="ARBA" id="ARBA00022670"/>
    </source>
</evidence>
<keyword evidence="8" id="KW-0865">Zymogen</keyword>
<protein>
    <submittedName>
        <fullName evidence="18">Subtilisin-like serine protease 2</fullName>
    </submittedName>
</protein>
<evidence type="ECO:0000256" key="13">
    <source>
        <dbReference type="SAM" id="SignalP"/>
    </source>
</evidence>
<dbReference type="InterPro" id="IPR045051">
    <property type="entry name" value="SBT"/>
</dbReference>
<dbReference type="OMA" id="CWSLGCF"/>
<dbReference type="PROSITE" id="PS00138">
    <property type="entry name" value="SUBTILASE_SER"/>
    <property type="match status" value="1"/>
</dbReference>
<evidence type="ECO:0000259" key="14">
    <source>
        <dbReference type="Pfam" id="PF00082"/>
    </source>
</evidence>
<reference evidence="19" key="1">
    <citation type="journal article" date="2016" name="Nature">
        <title>The genome of the seagrass Zostera marina reveals angiosperm adaptation to the sea.</title>
        <authorList>
            <person name="Olsen J.L."/>
            <person name="Rouze P."/>
            <person name="Verhelst B."/>
            <person name="Lin Y.-C."/>
            <person name="Bayer T."/>
            <person name="Collen J."/>
            <person name="Dattolo E."/>
            <person name="De Paoli E."/>
            <person name="Dittami S."/>
            <person name="Maumus F."/>
            <person name="Michel G."/>
            <person name="Kersting A."/>
            <person name="Lauritano C."/>
            <person name="Lohaus R."/>
            <person name="Toepel M."/>
            <person name="Tonon T."/>
            <person name="Vanneste K."/>
            <person name="Amirebrahimi M."/>
            <person name="Brakel J."/>
            <person name="Bostroem C."/>
            <person name="Chovatia M."/>
            <person name="Grimwood J."/>
            <person name="Jenkins J.W."/>
            <person name="Jueterbock A."/>
            <person name="Mraz A."/>
            <person name="Stam W.T."/>
            <person name="Tice H."/>
            <person name="Bornberg-Bauer E."/>
            <person name="Green P.J."/>
            <person name="Pearson G.A."/>
            <person name="Procaccini G."/>
            <person name="Duarte C.M."/>
            <person name="Schmutz J."/>
            <person name="Reusch T.B.H."/>
            <person name="Van de Peer Y."/>
        </authorList>
    </citation>
    <scope>NUCLEOTIDE SEQUENCE [LARGE SCALE GENOMIC DNA]</scope>
    <source>
        <strain evidence="19">cv. Finnish</strain>
    </source>
</reference>
<dbReference type="InterPro" id="IPR015500">
    <property type="entry name" value="Peptidase_S8_subtilisin-rel"/>
</dbReference>
<evidence type="ECO:0000256" key="8">
    <source>
        <dbReference type="ARBA" id="ARBA00023145"/>
    </source>
</evidence>
<dbReference type="CDD" id="cd04852">
    <property type="entry name" value="Peptidases_S8_3"/>
    <property type="match status" value="1"/>
</dbReference>
<dbReference type="SUPFAM" id="SSF52743">
    <property type="entry name" value="Subtilisin-like"/>
    <property type="match status" value="1"/>
</dbReference>
<dbReference type="GO" id="GO:0006508">
    <property type="term" value="P:proteolysis"/>
    <property type="evidence" value="ECO:0007669"/>
    <property type="project" value="UniProtKB-KW"/>
</dbReference>
<proteinExistence type="inferred from homology"/>
<feature type="active site" description="Charge relay system" evidence="10 11">
    <location>
        <position position="549"/>
    </location>
</feature>
<dbReference type="OrthoDB" id="206201at2759"/>
<evidence type="ECO:0000256" key="1">
    <source>
        <dbReference type="ARBA" id="ARBA00004613"/>
    </source>
</evidence>
<dbReference type="Proteomes" id="UP000036987">
    <property type="component" value="Unassembled WGS sequence"/>
</dbReference>
<dbReference type="GO" id="GO:0048731">
    <property type="term" value="P:system development"/>
    <property type="evidence" value="ECO:0007669"/>
    <property type="project" value="UniProtKB-ARBA"/>
</dbReference>